<dbReference type="InterPro" id="IPR036412">
    <property type="entry name" value="HAD-like_sf"/>
</dbReference>
<dbReference type="PANTHER" id="PTHR10000">
    <property type="entry name" value="PHOSPHOSERINE PHOSPHATASE"/>
    <property type="match status" value="1"/>
</dbReference>
<dbReference type="AlphaFoldDB" id="A0AAP2RCM5"/>
<organism evidence="1 2">
    <name type="scientific">Methanooceanicella nereidis</name>
    <dbReference type="NCBI Taxonomy" id="2052831"/>
    <lineage>
        <taxon>Archaea</taxon>
        <taxon>Methanobacteriati</taxon>
        <taxon>Methanobacteriota</taxon>
        <taxon>Stenosarchaea group</taxon>
        <taxon>Methanomicrobia</taxon>
        <taxon>Methanocellales</taxon>
        <taxon>Methanocellaceae</taxon>
        <taxon>Methanooceanicella</taxon>
    </lineage>
</organism>
<reference evidence="1 2" key="1">
    <citation type="submission" date="2017-11" db="EMBL/GenBank/DDBJ databases">
        <title>Isolation and Characterization of Family Methanocellaceae Species from Potential Methane Hydrate Area Offshore Southwestern Taiwan.</title>
        <authorList>
            <person name="Zhang W.-L."/>
            <person name="Chen W.-C."/>
            <person name="Lai M.-C."/>
            <person name="Chen S.-C."/>
        </authorList>
    </citation>
    <scope>NUCLEOTIDE SEQUENCE [LARGE SCALE GENOMIC DNA]</scope>
    <source>
        <strain evidence="1 2">CWC-04</strain>
    </source>
</reference>
<dbReference type="PANTHER" id="PTHR10000:SF8">
    <property type="entry name" value="HAD SUPERFAMILY HYDROLASE-LIKE, TYPE 3"/>
    <property type="match status" value="1"/>
</dbReference>
<keyword evidence="2" id="KW-1185">Reference proteome</keyword>
<dbReference type="InterPro" id="IPR023214">
    <property type="entry name" value="HAD_sf"/>
</dbReference>
<name>A0AAP2RCM5_9EURY</name>
<dbReference type="GO" id="GO:0000287">
    <property type="term" value="F:magnesium ion binding"/>
    <property type="evidence" value="ECO:0007669"/>
    <property type="project" value="TreeGrafter"/>
</dbReference>
<gene>
    <name evidence="1" type="ORF">CUJ83_05360</name>
</gene>
<dbReference type="SUPFAM" id="SSF56784">
    <property type="entry name" value="HAD-like"/>
    <property type="match status" value="1"/>
</dbReference>
<protein>
    <submittedName>
        <fullName evidence="1">Haloacid dehalogenase</fullName>
    </submittedName>
</protein>
<dbReference type="GO" id="GO:0005829">
    <property type="term" value="C:cytosol"/>
    <property type="evidence" value="ECO:0007669"/>
    <property type="project" value="TreeGrafter"/>
</dbReference>
<dbReference type="Gene3D" id="3.90.1070.10">
    <property type="match status" value="1"/>
</dbReference>
<dbReference type="Proteomes" id="UP001320159">
    <property type="component" value="Unassembled WGS sequence"/>
</dbReference>
<dbReference type="RefSeq" id="WP_230741253.1">
    <property type="nucleotide sequence ID" value="NZ_PGCK01000003.1"/>
</dbReference>
<dbReference type="EMBL" id="PGCK01000003">
    <property type="protein sequence ID" value="MCD1294426.1"/>
    <property type="molecule type" value="Genomic_DNA"/>
</dbReference>
<sequence>MNNIRLVVSDFDRTFTDGSLYFAPDLIDAILNLKRKGVRFSIVSGRKFSFMRDIFDDMGHFLDSFVAENGCVGFFEDRKHFLCEEVDRDKLLKRLERKNVPYDAGDVVVSVHHGYGKELDESLKSMENMFHVIKNVDSLMVLPYGVSKGTGVKWLSGLYGVSATETACIGDAENDLEMREYCCMLGAVSNALPSMKEKADYVTRGMFGNGLKEFLEFINNNHG</sequence>
<proteinExistence type="predicted"/>
<evidence type="ECO:0000313" key="2">
    <source>
        <dbReference type="Proteomes" id="UP001320159"/>
    </source>
</evidence>
<evidence type="ECO:0000313" key="1">
    <source>
        <dbReference type="EMBL" id="MCD1294426.1"/>
    </source>
</evidence>
<comment type="caution">
    <text evidence="1">The sequence shown here is derived from an EMBL/GenBank/DDBJ whole genome shotgun (WGS) entry which is preliminary data.</text>
</comment>
<dbReference type="GO" id="GO:0016791">
    <property type="term" value="F:phosphatase activity"/>
    <property type="evidence" value="ECO:0007669"/>
    <property type="project" value="TreeGrafter"/>
</dbReference>
<dbReference type="Gene3D" id="3.40.50.1000">
    <property type="entry name" value="HAD superfamily/HAD-like"/>
    <property type="match status" value="1"/>
</dbReference>
<dbReference type="Pfam" id="PF08282">
    <property type="entry name" value="Hydrolase_3"/>
    <property type="match status" value="2"/>
</dbReference>
<accession>A0AAP2RCM5</accession>